<evidence type="ECO:0000313" key="2">
    <source>
        <dbReference type="Proteomes" id="UP000729402"/>
    </source>
</evidence>
<gene>
    <name evidence="1" type="ORF">GUJ93_ZPchr0001g31072</name>
</gene>
<dbReference type="EMBL" id="JAAALK010000288">
    <property type="protein sequence ID" value="KAG8055780.1"/>
    <property type="molecule type" value="Genomic_DNA"/>
</dbReference>
<proteinExistence type="predicted"/>
<dbReference type="OrthoDB" id="9974421at2759"/>
<reference evidence="1" key="2">
    <citation type="submission" date="2021-02" db="EMBL/GenBank/DDBJ databases">
        <authorList>
            <person name="Kimball J.A."/>
            <person name="Haas M.W."/>
            <person name="Macchietto M."/>
            <person name="Kono T."/>
            <person name="Duquette J."/>
            <person name="Shao M."/>
        </authorList>
    </citation>
    <scope>NUCLEOTIDE SEQUENCE</scope>
    <source>
        <tissue evidence="1">Fresh leaf tissue</tissue>
    </source>
</reference>
<evidence type="ECO:0000313" key="1">
    <source>
        <dbReference type="EMBL" id="KAG8055780.1"/>
    </source>
</evidence>
<dbReference type="Proteomes" id="UP000729402">
    <property type="component" value="Unassembled WGS sequence"/>
</dbReference>
<name>A0A8J5S5P3_ZIZPA</name>
<comment type="caution">
    <text evidence="1">The sequence shown here is derived from an EMBL/GenBank/DDBJ whole genome shotgun (WGS) entry which is preliminary data.</text>
</comment>
<accession>A0A8J5S5P3</accession>
<protein>
    <submittedName>
        <fullName evidence="1">Uncharacterized protein</fullName>
    </submittedName>
</protein>
<organism evidence="1 2">
    <name type="scientific">Zizania palustris</name>
    <name type="common">Northern wild rice</name>
    <dbReference type="NCBI Taxonomy" id="103762"/>
    <lineage>
        <taxon>Eukaryota</taxon>
        <taxon>Viridiplantae</taxon>
        <taxon>Streptophyta</taxon>
        <taxon>Embryophyta</taxon>
        <taxon>Tracheophyta</taxon>
        <taxon>Spermatophyta</taxon>
        <taxon>Magnoliopsida</taxon>
        <taxon>Liliopsida</taxon>
        <taxon>Poales</taxon>
        <taxon>Poaceae</taxon>
        <taxon>BOP clade</taxon>
        <taxon>Oryzoideae</taxon>
        <taxon>Oryzeae</taxon>
        <taxon>Zizaniinae</taxon>
        <taxon>Zizania</taxon>
    </lineage>
</organism>
<reference evidence="1" key="1">
    <citation type="journal article" date="2021" name="bioRxiv">
        <title>Whole Genome Assembly and Annotation of Northern Wild Rice, Zizania palustris L., Supports a Whole Genome Duplication in the Zizania Genus.</title>
        <authorList>
            <person name="Haas M."/>
            <person name="Kono T."/>
            <person name="Macchietto M."/>
            <person name="Millas R."/>
            <person name="McGilp L."/>
            <person name="Shao M."/>
            <person name="Duquette J."/>
            <person name="Hirsch C.N."/>
            <person name="Kimball J."/>
        </authorList>
    </citation>
    <scope>NUCLEOTIDE SEQUENCE</scope>
    <source>
        <tissue evidence="1">Fresh leaf tissue</tissue>
    </source>
</reference>
<dbReference type="AlphaFoldDB" id="A0A8J5S5P3"/>
<keyword evidence="2" id="KW-1185">Reference proteome</keyword>
<sequence>MLLSGVATNAIGFDLSTGINQTIPGKDFIINTWFYFYLPGSKGFDCAEPELTAIVTLASSVDCKTSNSSLKMLLSRADPAETCVPAILSCAPYILSLLCSQISSKDMMDPELLSKLILNNVFMMLAKVLLQLTIAFLDGGLYYQGGTFLLKQHMRKIKVPVLALAGDEDLIPPLEAVYALLVYAGLGYPLLQLAVVVKSIPQHLATFKLFGEPKGPHYAHYDLVGGRKSSNKPLHKCTIVIQCRN</sequence>